<evidence type="ECO:0000256" key="1">
    <source>
        <dbReference type="SAM" id="MobiDB-lite"/>
    </source>
</evidence>
<dbReference type="Ensembl" id="ENSMFAT00000101984.1">
    <property type="protein sequence ID" value="ENSMFAP00000061391.1"/>
    <property type="gene ID" value="ENSMFAG00000049559.1"/>
</dbReference>
<dbReference type="AlphaFoldDB" id="A0A7N9IGI6"/>
<feature type="compositionally biased region" description="Low complexity" evidence="1">
    <location>
        <begin position="354"/>
        <end position="368"/>
    </location>
</feature>
<dbReference type="PRINTS" id="PR02045">
    <property type="entry name" value="F138DOMAIN"/>
</dbReference>
<name>A0A7N9IGI6_MACFA</name>
<dbReference type="PANTHER" id="PTHR12138:SF162">
    <property type="entry name" value="CHROMOSOME UNDETERMINED SCAFFOLD_275, WHOLE GENOME SHOTGUN SEQUENCE"/>
    <property type="match status" value="1"/>
</dbReference>
<keyword evidence="2" id="KW-1133">Transmembrane helix</keyword>
<keyword evidence="2" id="KW-0472">Membrane</keyword>
<sequence length="417" mass="45046">NWRAPKEHLVIQKGFFLFFLFFFFFNEKRLQRRLGKWVGRAHLSRHEAGGPPGGDPGGRLPGSYPHPQPGESRGRDHGSRRLLPSPELSPRGGGRRAPGDTAGRRGRRGCSVSARAWQPAARSLAPAPPSGFPRLRVYLSFSGGFVSHPASDPGLACFSLWFSFSFLFFFFFFFFFRDRFSLCRQGLERSGAILAHCSLDLPSSRDPPASASPVAGTTDVSHCASLFKKKIILLLFFVETGFHRVAQAGLELLASSDSPASASQSAGVPGLSRGDRLSLHAVRPFWVRPSFPVRSPQPVRRTCVCLVGQAAGRGPDTPDSHCSRPCGLGVTLPSGRPQNWEPGSPSLCSGRPLAQGAAGAIPAPSASQDLENSTTQHRAPEPAAPPRDPLGLTLKLRKTTVSFYFVLGRALRTALGC</sequence>
<evidence type="ECO:0000256" key="2">
    <source>
        <dbReference type="SAM" id="Phobius"/>
    </source>
</evidence>
<organism evidence="3 4">
    <name type="scientific">Macaca fascicularis</name>
    <name type="common">Crab-eating macaque</name>
    <name type="synonym">Cynomolgus monkey</name>
    <dbReference type="NCBI Taxonomy" id="9541"/>
    <lineage>
        <taxon>Eukaryota</taxon>
        <taxon>Metazoa</taxon>
        <taxon>Chordata</taxon>
        <taxon>Craniata</taxon>
        <taxon>Vertebrata</taxon>
        <taxon>Euteleostomi</taxon>
        <taxon>Mammalia</taxon>
        <taxon>Eutheria</taxon>
        <taxon>Euarchontoglires</taxon>
        <taxon>Primates</taxon>
        <taxon>Haplorrhini</taxon>
        <taxon>Catarrhini</taxon>
        <taxon>Cercopithecidae</taxon>
        <taxon>Cercopithecinae</taxon>
        <taxon>Macaca</taxon>
    </lineage>
</organism>
<feature type="transmembrane region" description="Helical" evidence="2">
    <location>
        <begin position="6"/>
        <end position="25"/>
    </location>
</feature>
<feature type="transmembrane region" description="Helical" evidence="2">
    <location>
        <begin position="155"/>
        <end position="176"/>
    </location>
</feature>
<reference evidence="3 4" key="1">
    <citation type="submission" date="2013-03" db="EMBL/GenBank/DDBJ databases">
        <authorList>
            <person name="Warren W."/>
            <person name="Wilson R.K."/>
        </authorList>
    </citation>
    <scope>NUCLEOTIDE SEQUENCE</scope>
</reference>
<reference evidence="3" key="2">
    <citation type="submission" date="2025-08" db="UniProtKB">
        <authorList>
            <consortium name="Ensembl"/>
        </authorList>
    </citation>
    <scope>IDENTIFICATION</scope>
</reference>
<feature type="compositionally biased region" description="Gly residues" evidence="1">
    <location>
        <begin position="50"/>
        <end position="60"/>
    </location>
</feature>
<evidence type="ECO:0000313" key="4">
    <source>
        <dbReference type="Proteomes" id="UP000233100"/>
    </source>
</evidence>
<evidence type="ECO:0000313" key="3">
    <source>
        <dbReference type="Ensembl" id="ENSMFAP00000061391.1"/>
    </source>
</evidence>
<dbReference type="GeneTree" id="ENSGT01150000286943"/>
<dbReference type="PANTHER" id="PTHR12138">
    <property type="entry name" value="PRIMATE-EXPANDED PROTEIN FAMILY"/>
    <property type="match status" value="1"/>
</dbReference>
<reference evidence="3" key="3">
    <citation type="submission" date="2025-09" db="UniProtKB">
        <authorList>
            <consortium name="Ensembl"/>
        </authorList>
    </citation>
    <scope>IDENTIFICATION</scope>
</reference>
<keyword evidence="2" id="KW-0812">Transmembrane</keyword>
<dbReference type="Proteomes" id="UP000233100">
    <property type="component" value="Chromosome 4"/>
</dbReference>
<accession>A0A7N9IGI6</accession>
<proteinExistence type="predicted"/>
<keyword evidence="4" id="KW-1185">Reference proteome</keyword>
<feature type="region of interest" description="Disordered" evidence="1">
    <location>
        <begin position="333"/>
        <end position="391"/>
    </location>
</feature>
<protein>
    <submittedName>
        <fullName evidence="3">Uncharacterized protein</fullName>
    </submittedName>
</protein>
<feature type="region of interest" description="Disordered" evidence="1">
    <location>
        <begin position="44"/>
        <end position="109"/>
    </location>
</feature>